<accession>A0A699H4J2</accession>
<dbReference type="AlphaFoldDB" id="A0A699H4J2"/>
<dbReference type="Pfam" id="PF07727">
    <property type="entry name" value="RVT_2"/>
    <property type="match status" value="1"/>
</dbReference>
<comment type="caution">
    <text evidence="2">The sequence shown here is derived from an EMBL/GenBank/DDBJ whole genome shotgun (WGS) entry which is preliminary data.</text>
</comment>
<sequence length="235" mass="26591">MGYTLSHYKARLVANGSTHLAGVDVDEMFSLVVKSGTIRTILSLATSRHWSVHQLDVKNSFLHGHWFVTSGFSMTNLGSLNYFVGVSVTRDSSWMFLSQCKYADEILERAHMVNCNSSRTAVDTESKLWDDGDPITDLTLYRSLAGSLQYLTFTRPDISYAVQQVYIYMHDHRDPHFAAFKRMLQYVRGTLDYGLQLFSSSTTDLVAYSDADWARCPTTRRSTSGYCVFLGNNLL</sequence>
<organism evidence="2">
    <name type="scientific">Tanacetum cinerariifolium</name>
    <name type="common">Dalmatian daisy</name>
    <name type="synonym">Chrysanthemum cinerariifolium</name>
    <dbReference type="NCBI Taxonomy" id="118510"/>
    <lineage>
        <taxon>Eukaryota</taxon>
        <taxon>Viridiplantae</taxon>
        <taxon>Streptophyta</taxon>
        <taxon>Embryophyta</taxon>
        <taxon>Tracheophyta</taxon>
        <taxon>Spermatophyta</taxon>
        <taxon>Magnoliopsida</taxon>
        <taxon>eudicotyledons</taxon>
        <taxon>Gunneridae</taxon>
        <taxon>Pentapetalae</taxon>
        <taxon>asterids</taxon>
        <taxon>campanulids</taxon>
        <taxon>Asterales</taxon>
        <taxon>Asteraceae</taxon>
        <taxon>Asteroideae</taxon>
        <taxon>Anthemideae</taxon>
        <taxon>Anthemidinae</taxon>
        <taxon>Tanacetum</taxon>
    </lineage>
</organism>
<proteinExistence type="predicted"/>
<feature type="domain" description="Reverse transcriptase Ty1/copia-type" evidence="1">
    <location>
        <begin position="7"/>
        <end position="65"/>
    </location>
</feature>
<gene>
    <name evidence="2" type="ORF">Tci_309232</name>
</gene>
<dbReference type="InterPro" id="IPR013103">
    <property type="entry name" value="RVT_2"/>
</dbReference>
<reference evidence="2" key="1">
    <citation type="journal article" date="2019" name="Sci. Rep.">
        <title>Draft genome of Tanacetum cinerariifolium, the natural source of mosquito coil.</title>
        <authorList>
            <person name="Yamashiro T."/>
            <person name="Shiraishi A."/>
            <person name="Satake H."/>
            <person name="Nakayama K."/>
        </authorList>
    </citation>
    <scope>NUCLEOTIDE SEQUENCE</scope>
</reference>
<dbReference type="PANTHER" id="PTHR11439">
    <property type="entry name" value="GAG-POL-RELATED RETROTRANSPOSON"/>
    <property type="match status" value="1"/>
</dbReference>
<feature type="non-terminal residue" evidence="2">
    <location>
        <position position="235"/>
    </location>
</feature>
<dbReference type="PANTHER" id="PTHR11439:SF524">
    <property type="entry name" value="RNA-DIRECTED DNA POLYMERASE, PROTEIN KINASE RLK-PELLE-DLSV FAMILY"/>
    <property type="match status" value="1"/>
</dbReference>
<evidence type="ECO:0000313" key="2">
    <source>
        <dbReference type="EMBL" id="GEX37257.1"/>
    </source>
</evidence>
<dbReference type="EMBL" id="BKCJ010104505">
    <property type="protein sequence ID" value="GEX37257.1"/>
    <property type="molecule type" value="Genomic_DNA"/>
</dbReference>
<evidence type="ECO:0000259" key="1">
    <source>
        <dbReference type="Pfam" id="PF07727"/>
    </source>
</evidence>
<name>A0A699H4J2_TANCI</name>
<protein>
    <submittedName>
        <fullName evidence="2">Ribonuclease H-like domain-containing protein</fullName>
    </submittedName>
</protein>